<organism evidence="7 8">
    <name type="scientific">Coemansia pectinata</name>
    <dbReference type="NCBI Taxonomy" id="1052879"/>
    <lineage>
        <taxon>Eukaryota</taxon>
        <taxon>Fungi</taxon>
        <taxon>Fungi incertae sedis</taxon>
        <taxon>Zoopagomycota</taxon>
        <taxon>Kickxellomycotina</taxon>
        <taxon>Kickxellomycetes</taxon>
        <taxon>Kickxellales</taxon>
        <taxon>Kickxellaceae</taxon>
        <taxon>Coemansia</taxon>
    </lineage>
</organism>
<feature type="domain" description="tRNA (32-2'-O)-methyltransferase regulator THADA-like C-terminal TPR repeats region" evidence="6">
    <location>
        <begin position="1349"/>
        <end position="1459"/>
    </location>
</feature>
<evidence type="ECO:0000313" key="7">
    <source>
        <dbReference type="EMBL" id="KAJ2752160.1"/>
    </source>
</evidence>
<feature type="domain" description="tRNA (32-2'-O)-methyltransferase regulator THADA-like C-terminal TPR repeats region" evidence="6">
    <location>
        <begin position="1512"/>
        <end position="1589"/>
    </location>
</feature>
<dbReference type="Pfam" id="PF25151">
    <property type="entry name" value="TPR_Trm732_C"/>
    <property type="match status" value="2"/>
</dbReference>
<feature type="compositionally biased region" description="Low complexity" evidence="3">
    <location>
        <begin position="1452"/>
        <end position="1472"/>
    </location>
</feature>
<dbReference type="InterPro" id="IPR051954">
    <property type="entry name" value="tRNA_methyltransferase_THADA"/>
</dbReference>
<protein>
    <recommendedName>
        <fullName evidence="9">DUF2428 domain-containing protein</fullName>
    </recommendedName>
</protein>
<dbReference type="InterPro" id="IPR056843">
    <property type="entry name" value="THADA-like_TPR"/>
</dbReference>
<gene>
    <name evidence="7" type="ORF">GGI19_004015</name>
</gene>
<dbReference type="PANTHER" id="PTHR14387:SF0">
    <property type="entry name" value="DUF2428 DOMAIN-CONTAINING PROTEIN"/>
    <property type="match status" value="1"/>
</dbReference>
<dbReference type="PANTHER" id="PTHR14387">
    <property type="entry name" value="THADA/DEATH RECEPTOR INTERACTING PROTEIN"/>
    <property type="match status" value="1"/>
</dbReference>
<evidence type="ECO:0000259" key="5">
    <source>
        <dbReference type="Pfam" id="PF25150"/>
    </source>
</evidence>
<feature type="domain" description="DUF2428" evidence="4">
    <location>
        <begin position="1069"/>
        <end position="1347"/>
    </location>
</feature>
<dbReference type="InterPro" id="IPR056842">
    <property type="entry name" value="THADA-like_TPR_C"/>
</dbReference>
<dbReference type="Pfam" id="PF10350">
    <property type="entry name" value="DUF2428"/>
    <property type="match status" value="1"/>
</dbReference>
<evidence type="ECO:0000256" key="2">
    <source>
        <dbReference type="ARBA" id="ARBA00022694"/>
    </source>
</evidence>
<feature type="domain" description="tRNA (32-2'-O)-methyltransferase regulator THADA-like TPR repeats region" evidence="5">
    <location>
        <begin position="586"/>
        <end position="775"/>
    </location>
</feature>
<reference evidence="7" key="1">
    <citation type="submission" date="2022-07" db="EMBL/GenBank/DDBJ databases">
        <title>Phylogenomic reconstructions and comparative analyses of Kickxellomycotina fungi.</title>
        <authorList>
            <person name="Reynolds N.K."/>
            <person name="Stajich J.E."/>
            <person name="Barry K."/>
            <person name="Grigoriev I.V."/>
            <person name="Crous P."/>
            <person name="Smith M.E."/>
        </authorList>
    </citation>
    <scope>NUCLEOTIDE SEQUENCE</scope>
    <source>
        <strain evidence="7">BCRC 34297</strain>
    </source>
</reference>
<name>A0A9W8LAE6_9FUNG</name>
<evidence type="ECO:0000256" key="1">
    <source>
        <dbReference type="ARBA" id="ARBA00010409"/>
    </source>
</evidence>
<evidence type="ECO:0000259" key="6">
    <source>
        <dbReference type="Pfam" id="PF25151"/>
    </source>
</evidence>
<proteinExistence type="inferred from homology"/>
<dbReference type="EMBL" id="JANBUH010000315">
    <property type="protein sequence ID" value="KAJ2752160.1"/>
    <property type="molecule type" value="Genomic_DNA"/>
</dbReference>
<evidence type="ECO:0008006" key="9">
    <source>
        <dbReference type="Google" id="ProtNLM"/>
    </source>
</evidence>
<dbReference type="Proteomes" id="UP001140011">
    <property type="component" value="Unassembled WGS sequence"/>
</dbReference>
<accession>A0A9W8LAE6</accession>
<dbReference type="Pfam" id="PF25150">
    <property type="entry name" value="TPR_Trm732"/>
    <property type="match status" value="1"/>
</dbReference>
<dbReference type="InterPro" id="IPR019442">
    <property type="entry name" value="THADA/TRM732_DUF2428"/>
</dbReference>
<comment type="caution">
    <text evidence="7">The sequence shown here is derived from an EMBL/GenBank/DDBJ whole genome shotgun (WGS) entry which is preliminary data.</text>
</comment>
<keyword evidence="2" id="KW-0819">tRNA processing</keyword>
<dbReference type="OrthoDB" id="73997at2759"/>
<evidence type="ECO:0000256" key="3">
    <source>
        <dbReference type="SAM" id="MobiDB-lite"/>
    </source>
</evidence>
<feature type="region of interest" description="Disordered" evidence="3">
    <location>
        <begin position="1452"/>
        <end position="1491"/>
    </location>
</feature>
<dbReference type="GO" id="GO:0005829">
    <property type="term" value="C:cytosol"/>
    <property type="evidence" value="ECO:0007669"/>
    <property type="project" value="TreeGrafter"/>
</dbReference>
<feature type="compositionally biased region" description="Polar residues" evidence="3">
    <location>
        <begin position="1475"/>
        <end position="1487"/>
    </location>
</feature>
<dbReference type="InterPro" id="IPR016024">
    <property type="entry name" value="ARM-type_fold"/>
</dbReference>
<evidence type="ECO:0000313" key="8">
    <source>
        <dbReference type="Proteomes" id="UP001140011"/>
    </source>
</evidence>
<keyword evidence="8" id="KW-1185">Reference proteome</keyword>
<comment type="similarity">
    <text evidence="1">Belongs to the THADA family.</text>
</comment>
<dbReference type="SUPFAM" id="SSF48371">
    <property type="entry name" value="ARM repeat"/>
    <property type="match status" value="2"/>
</dbReference>
<sequence length="2222" mass="243035">MGILKDSKRTPQGIKAPIPVPGSWATRVANSNDYVPSTTSDEVEPMLKLQAHIRALATDLETTWLEQEAHLKAAEIVLNGFIKHKLQLSQQALDYLRLVAAPIFIECYFLPSNIVIRRRTLLPIQLLTTVVDSSECVVPLLQANFLAFIGAPTKGSEAVDGPTRAVYAAQTGGQRAQAIEMLASTSQGGLVVGQFIGDILSFAANELEPALLRLTGPPQGMGSAELVLVRDGCTQAVRLVFLCLSKFASSTDTAKDAATLARIYELCWNLIECDNAALNSRQVAAMVLVQLIECSGQPPAERAAMLAFHLLDLQTTTPALVAYLPSADSLESRQRSMDDAVAMVCVARAIISVAPNETALSELDLVASSRSPGGCNTVHEAVFTHIASICGRSQLAPAVKVLVFEAMATWLEQTALMLQRILVSDEIDRAVVIELGKRVLLLQRERIMGYLLSYWDDPLDAVQAKVRAIFEAFLDIGSAMAQAVGRDSVDPQEDEVDIDPFLDNVLDLVLTMDWTRKVKYSLLATLCTRISLVTLFQRQPDILDSCFETLAQVTMAPRASTLLTALLERSAKDIANEADGDLEDQYMALWAPPVVAALCKDDESSRRMLAQHVLPALVGLLPGIASVILRSLTTYQLLEPSQQQQTLKANRQQQTLDANRQHALIIVLKAARSKDLITMDELVNMDVEQANGNSLVDMLHRAVYHPDWSVRADMLGLLCEARKLALPLHELEYNLLFKLLRASANAPSADFRQQQYGALTILATRLATIATHAERIVSTGRPPVPSQKVRHREKARREAAVAKALAEGRTEDQALRELGILPADEMIALASATLAGVQRAVDQWLDLTVRGCLYPGAGFAKVAMGLRWLDILSTHFGSSCAQPLRVAGLGSPDFAKLSDNGRSSAVAAEEVVSVLTQVLIDDPFDVNRAGAFTLLTAWPLSSEGADATQQWANSLLQRALFLVSSTRAGESESGALIIRWVFRKFVVLQNMRLDIVDSLSSDLPCDLAFVGGLLELIRRGQVAAERNLLDAAQRHPLHGLLTAAQYVAEEVDFASADVQQHVAQWQQWLEDLAEAAMGVCNVVLSVLTSASPEGNIPASFREMEDKIDAIIQSARVNTEDIAEPVADDLDDDDDELLVSGDVELDGPVGPRQQVILSYCWRAIKEVSGLFAVIATRPMGSDHTTVSIGSLLRTLLTSIRHRGAFSAVHPAFTSVCGQMMRSSNPALNGAVSNWLDQCLDTATICQVSVTRRSAGWPLCLLSILTCDKLATQALLPRAVDRLFTLASDLQIKTDSQATTEGTTDLPQVHAINMLRVLLDDHTLAADIVPYIEHAYVLSLTGLRSSRWAIRNVCGLLYAALTRRVFGNNKSRDDSKYDGITGRELFTRFPGLHPFLTNQLEDAVDQMADAESLMAENHSEHGDPLNTVLRSGAQFIHPALYPCLILLSRLQPSPLDSTSSPSPSSSSLTEPADSTGVVAQSPHSESATSAVAPPMNLEEEPLTRVNERNSTVHVTSASTMLSMYSFTELVEMCVDSPVFKTREMAARAFAPLVPSDRATGVVVSLLKGLRDAGNCLTANSSHGTLCQIHELLRVHFSTLSTSVAMRRAFIGHVFPALTALWPLLIHSPTRDHGDSKSDEDNAIEVSDIVRHRYLLIVNEYVARGELWTLTQQQQPADQEFVKSAQLALSRFRISVLYGSLHPLFANRRILRHLGNSQTPGAFGTVLELTRLFLACVDDRTMAVMQTDGSVQLRIDSDDSDDIGNQVQYNPWPVLSSLLANNEFYEAKLAVLEWMSEHAENENMEIFGRVGVTNVLTILIADIETTTGDPLVRAASTRLLALLCTKLEISPAVFPVDDLLAFWDRISAQLGARFCPISVALALTLLQSTLIHMLYAQSCNDGAHSRLRAWANHLYEWADPERATPYRQAVSRSLVTYSAIKRFHETTTNMAVVDPASEEILRLCYWRILQDDDEEIRDYVAQSISRRLGRQLGCDQACERLIADFEPSGTLFPHAYVSNRLAYLLALPSLEFSLDAAKREARQAVDMAINPSRVLFDHEPPNIYIDQSRNMQLAYYSLITIASSSFVSESTAEVFIKGAMCCVEALDAALLALRGSDNTTMLGGATSLSLLYSLIQSWILGARLAVFTAARLGNNHVAVITRVKAVVGAWLTPQDNTLLGPVHPWIIRALCSLDDLCSSAESETGVIQPISKDRAVSDLFLLTYV</sequence>
<evidence type="ECO:0000259" key="4">
    <source>
        <dbReference type="Pfam" id="PF10350"/>
    </source>
</evidence>
<dbReference type="GO" id="GO:0030488">
    <property type="term" value="P:tRNA methylation"/>
    <property type="evidence" value="ECO:0007669"/>
    <property type="project" value="TreeGrafter"/>
</dbReference>